<dbReference type="SUPFAM" id="SSF141259">
    <property type="entry name" value="CarD-like"/>
    <property type="match status" value="1"/>
</dbReference>
<comment type="subcellular location">
    <subcellularLocation>
        <location evidence="9">Cytoplasm</location>
    </subcellularLocation>
</comment>
<dbReference type="PANTHER" id="PTHR47964">
    <property type="entry name" value="ATP-DEPENDENT DNA HELICASE HOMOLOG RECG, CHLOROPLASTIC"/>
    <property type="match status" value="1"/>
</dbReference>
<dbReference type="SMART" id="SM01058">
    <property type="entry name" value="CarD_TRCF"/>
    <property type="match status" value="1"/>
</dbReference>
<evidence type="ECO:0000256" key="1">
    <source>
        <dbReference type="ARBA" id="ARBA00022490"/>
    </source>
</evidence>
<dbReference type="InterPro" id="IPR037235">
    <property type="entry name" value="TRCF-like_C_D7"/>
</dbReference>
<feature type="domain" description="Helicase ATP-binding" evidence="10">
    <location>
        <begin position="525"/>
        <end position="686"/>
    </location>
</feature>
<comment type="caution">
    <text evidence="12">The sequence shown here is derived from an EMBL/GenBank/DDBJ whole genome shotgun (WGS) entry which is preliminary data.</text>
</comment>
<keyword evidence="7 9" id="KW-0238">DNA-binding</keyword>
<name>A0AAE2V864_9BACT</name>
<dbReference type="InterPro" id="IPR001650">
    <property type="entry name" value="Helicase_C-like"/>
</dbReference>
<keyword evidence="3 9" id="KW-0227">DNA damage</keyword>
<dbReference type="Gene3D" id="3.40.50.300">
    <property type="entry name" value="P-loop containing nucleotide triphosphate hydrolases"/>
    <property type="match status" value="2"/>
</dbReference>
<keyword evidence="13" id="KW-1185">Reference proteome</keyword>
<dbReference type="Pfam" id="PF00271">
    <property type="entry name" value="Helicase_C"/>
    <property type="match status" value="1"/>
</dbReference>
<dbReference type="AlphaFoldDB" id="A0AAE2V864"/>
<feature type="domain" description="Helicase C-terminal" evidence="11">
    <location>
        <begin position="707"/>
        <end position="860"/>
    </location>
</feature>
<dbReference type="SUPFAM" id="SSF52540">
    <property type="entry name" value="P-loop containing nucleoside triphosphate hydrolases"/>
    <property type="match status" value="3"/>
</dbReference>
<dbReference type="SMART" id="SM00490">
    <property type="entry name" value="HELICc"/>
    <property type="match status" value="1"/>
</dbReference>
<dbReference type="HAMAP" id="MF_00969">
    <property type="entry name" value="TRCF"/>
    <property type="match status" value="1"/>
</dbReference>
<dbReference type="GO" id="GO:0003684">
    <property type="term" value="F:damaged DNA binding"/>
    <property type="evidence" value="ECO:0007669"/>
    <property type="project" value="InterPro"/>
</dbReference>
<dbReference type="GO" id="GO:0005524">
    <property type="term" value="F:ATP binding"/>
    <property type="evidence" value="ECO:0007669"/>
    <property type="project" value="UniProtKB-UniRule"/>
</dbReference>
<dbReference type="InterPro" id="IPR005118">
    <property type="entry name" value="TRCF_C"/>
</dbReference>
<evidence type="ECO:0000256" key="4">
    <source>
        <dbReference type="ARBA" id="ARBA00022801"/>
    </source>
</evidence>
<dbReference type="GO" id="GO:0016787">
    <property type="term" value="F:hydrolase activity"/>
    <property type="evidence" value="ECO:0007669"/>
    <property type="project" value="UniProtKB-KW"/>
</dbReference>
<keyword evidence="4 9" id="KW-0378">Hydrolase</keyword>
<dbReference type="InterPro" id="IPR004576">
    <property type="entry name" value="Mfd"/>
</dbReference>
<evidence type="ECO:0000256" key="7">
    <source>
        <dbReference type="ARBA" id="ARBA00023125"/>
    </source>
</evidence>
<dbReference type="Pfam" id="PF17757">
    <property type="entry name" value="UvrB_inter"/>
    <property type="match status" value="1"/>
</dbReference>
<dbReference type="EMBL" id="JAENIG010000005">
    <property type="protein sequence ID" value="MBK1855027.1"/>
    <property type="molecule type" value="Genomic_DNA"/>
</dbReference>
<dbReference type="SMART" id="SM00487">
    <property type="entry name" value="DEXDc"/>
    <property type="match status" value="1"/>
</dbReference>
<dbReference type="InterPro" id="IPR041471">
    <property type="entry name" value="UvrB_inter"/>
</dbReference>
<dbReference type="GO" id="GO:0000716">
    <property type="term" value="P:transcription-coupled nucleotide-excision repair, DNA damage recognition"/>
    <property type="evidence" value="ECO:0007669"/>
    <property type="project" value="UniProtKB-UniRule"/>
</dbReference>
<evidence type="ECO:0000256" key="6">
    <source>
        <dbReference type="ARBA" id="ARBA00022840"/>
    </source>
</evidence>
<dbReference type="GO" id="GO:0005737">
    <property type="term" value="C:cytoplasm"/>
    <property type="evidence" value="ECO:0007669"/>
    <property type="project" value="UniProtKB-SubCell"/>
</dbReference>
<dbReference type="Pfam" id="PF03461">
    <property type="entry name" value="TRCF"/>
    <property type="match status" value="1"/>
</dbReference>
<evidence type="ECO:0000259" key="10">
    <source>
        <dbReference type="PROSITE" id="PS51192"/>
    </source>
</evidence>
<dbReference type="GO" id="GO:0006355">
    <property type="term" value="P:regulation of DNA-templated transcription"/>
    <property type="evidence" value="ECO:0007669"/>
    <property type="project" value="UniProtKB-UniRule"/>
</dbReference>
<dbReference type="SUPFAM" id="SSF143517">
    <property type="entry name" value="TRCF domain-like"/>
    <property type="match status" value="1"/>
</dbReference>
<evidence type="ECO:0000259" key="11">
    <source>
        <dbReference type="PROSITE" id="PS51194"/>
    </source>
</evidence>
<evidence type="ECO:0000256" key="8">
    <source>
        <dbReference type="ARBA" id="ARBA00023204"/>
    </source>
</evidence>
<organism evidence="12 13">
    <name type="scientific">Oceaniferula flava</name>
    <dbReference type="NCBI Taxonomy" id="2800421"/>
    <lineage>
        <taxon>Bacteria</taxon>
        <taxon>Pseudomonadati</taxon>
        <taxon>Verrucomicrobiota</taxon>
        <taxon>Verrucomicrobiia</taxon>
        <taxon>Verrucomicrobiales</taxon>
        <taxon>Verrucomicrobiaceae</taxon>
        <taxon>Oceaniferula</taxon>
    </lineage>
</organism>
<dbReference type="InterPro" id="IPR014001">
    <property type="entry name" value="Helicase_ATP-bd"/>
</dbReference>
<dbReference type="Pfam" id="PF02559">
    <property type="entry name" value="CarD_TRCF_RID"/>
    <property type="match status" value="1"/>
</dbReference>
<accession>A0AAE2V864</accession>
<keyword evidence="8 9" id="KW-0234">DNA repair</keyword>
<dbReference type="Gene3D" id="3.90.1150.50">
    <property type="entry name" value="Transcription-repair-coupling factor, D7 domain"/>
    <property type="match status" value="1"/>
</dbReference>
<dbReference type="GO" id="GO:0003678">
    <property type="term" value="F:DNA helicase activity"/>
    <property type="evidence" value="ECO:0007669"/>
    <property type="project" value="TreeGrafter"/>
</dbReference>
<evidence type="ECO:0000256" key="5">
    <source>
        <dbReference type="ARBA" id="ARBA00022806"/>
    </source>
</evidence>
<keyword evidence="2 9" id="KW-0547">Nucleotide-binding</keyword>
<comment type="function">
    <text evidence="9">Couples transcription and DNA repair by recognizing RNA polymerase (RNAP) stalled at DNA lesions. Mediates ATP-dependent release of RNAP and its truncated transcript from the DNA, and recruitment of nucleotide excision repair machinery to the damaged site.</text>
</comment>
<dbReference type="Gene3D" id="2.40.10.170">
    <property type="match status" value="1"/>
</dbReference>
<evidence type="ECO:0000256" key="9">
    <source>
        <dbReference type="HAMAP-Rule" id="MF_00969"/>
    </source>
</evidence>
<comment type="similarity">
    <text evidence="9">In the C-terminal section; belongs to the helicase family. RecG subfamily.</text>
</comment>
<dbReference type="InterPro" id="IPR011545">
    <property type="entry name" value="DEAD/DEAH_box_helicase_dom"/>
</dbReference>
<sequence length="1051" mass="117511">MTAPPFVHRLEDFVRGAGPPSFAPVDNAALSFIAALCSRALADAESGSRVWLTHANPRVRDRIAVELDLWNIRPLLLPDLPESEDDQLSIPPETIAERLDVMNVLSSAPVGNKSQVVILSPDALDAPSPSPETLRESAQAIHLGDDLDPDLLEKRLLDHGYERVTQVHAHGQVARRGGIMDLFSWHAAAPLRMEFFDTEIDSLREFDIDTQVSTRKVKTAEITIAEPEQTATVRDYIRPNDRWLAAGDEETPADAHAYIRQAGDSESICPGTPLGVFDAGDFILNETRRHRFFQQIADWRQDHWQIFLTFANQGERSRFEELVDQDFFTSGAITPLAGDLVQGFTVPAAKLAFLSSAELFGRYQTPQTRKRASRIDHQRRARQQTALEDISKGDLVVHTEYGVGRFQGIDRDEDGHEEIHIRYRDGAILSVPLDHSHLLSKYVGLGGKDPELNRLGTAAWTKAKHSAEKSILDYAAKLLQMQAERNTQPGYCHPPDSRWMWEFENSFHHTITAGQRDAIEDMKADMESPKPMDRLICGDVGFGKTEVAIRAAFKAVTGGKQAAVLVPTTVLAEQHWRTFRERMSDYPVRIELLNRFRSTREVKETLKGLADGSVDIVIGTHRLISKDVNYKDLGVAIVDEEQRFGVKHKERFKEMFRNIDVLTLSATPIPRTLYLSLMGARDMSTIDTPLPGKVPINTSIHGYDQRIIRDAIRRELKRGGQVFFLHNRVQSIDVVQAGLKKLVPEASIVVGHGQMEKDELEVVMRSFVSGEADILLATTIIESGIDIPNANTIIIDRADRFGLADLYQLRGRVGRAGGQAYAVLLLPSDLIQGDARKRINAIQQYTALGSGFKIAMRDLEIRGAGNLLGTKQSGHIAAVGFDLYCQLLRQSIDRLRDGKITERVDVTFRADFICFSEAEYIQASGDETGDDRIGNLPAYLPASYMPEARLRISAYKELAELVTQKELKNLKTRWIDRFGRPPESTANLLTATAVKLAAAAAGISTVEIREQRLMLTRNGEYIFLTGKRFPRLKSITPEEKLAETLEMLRSI</sequence>
<reference evidence="12" key="1">
    <citation type="submission" date="2021-01" db="EMBL/GenBank/DDBJ databases">
        <title>Modified the classification status of verrucomicrobia.</title>
        <authorList>
            <person name="Feng X."/>
        </authorList>
    </citation>
    <scope>NUCLEOTIDE SEQUENCE</scope>
    <source>
        <strain evidence="12">5K15</strain>
    </source>
</reference>
<proteinExistence type="inferred from homology"/>
<dbReference type="Gene3D" id="3.30.2060.10">
    <property type="entry name" value="Penicillin-binding protein 1b domain"/>
    <property type="match status" value="1"/>
</dbReference>
<dbReference type="PROSITE" id="PS51192">
    <property type="entry name" value="HELICASE_ATP_BIND_1"/>
    <property type="match status" value="1"/>
</dbReference>
<keyword evidence="5" id="KW-0347">Helicase</keyword>
<evidence type="ECO:0000256" key="2">
    <source>
        <dbReference type="ARBA" id="ARBA00022741"/>
    </source>
</evidence>
<dbReference type="Proteomes" id="UP000634206">
    <property type="component" value="Unassembled WGS sequence"/>
</dbReference>
<evidence type="ECO:0000256" key="3">
    <source>
        <dbReference type="ARBA" id="ARBA00022763"/>
    </source>
</evidence>
<dbReference type="Gene3D" id="3.40.50.11180">
    <property type="match status" value="1"/>
</dbReference>
<dbReference type="PANTHER" id="PTHR47964:SF1">
    <property type="entry name" value="ATP-DEPENDENT DNA HELICASE HOMOLOG RECG, CHLOROPLASTIC"/>
    <property type="match status" value="1"/>
</dbReference>
<keyword evidence="6 9" id="KW-0067">ATP-binding</keyword>
<dbReference type="SMART" id="SM00982">
    <property type="entry name" value="TRCF"/>
    <property type="match status" value="1"/>
</dbReference>
<gene>
    <name evidence="9 12" type="primary">mfd</name>
    <name evidence="12" type="ORF">JIN83_08650</name>
</gene>
<evidence type="ECO:0000313" key="13">
    <source>
        <dbReference type="Proteomes" id="UP000634206"/>
    </source>
</evidence>
<dbReference type="Pfam" id="PF00270">
    <property type="entry name" value="DEAD"/>
    <property type="match status" value="1"/>
</dbReference>
<dbReference type="EC" id="3.6.4.-" evidence="9"/>
<dbReference type="InterPro" id="IPR027417">
    <property type="entry name" value="P-loop_NTPase"/>
</dbReference>
<protein>
    <recommendedName>
        <fullName evidence="9">Transcription-repair-coupling factor</fullName>
        <shortName evidence="9">TRCF</shortName>
        <ecNumber evidence="9">3.6.4.-</ecNumber>
    </recommendedName>
</protein>
<evidence type="ECO:0000313" key="12">
    <source>
        <dbReference type="EMBL" id="MBK1855027.1"/>
    </source>
</evidence>
<dbReference type="CDD" id="cd17991">
    <property type="entry name" value="DEXHc_TRCF"/>
    <property type="match status" value="1"/>
</dbReference>
<dbReference type="NCBIfam" id="TIGR00580">
    <property type="entry name" value="mfd"/>
    <property type="match status" value="1"/>
</dbReference>
<dbReference type="InterPro" id="IPR047112">
    <property type="entry name" value="RecG/Mfd"/>
</dbReference>
<keyword evidence="1 9" id="KW-0963">Cytoplasm</keyword>
<dbReference type="PROSITE" id="PS51194">
    <property type="entry name" value="HELICASE_CTER"/>
    <property type="match status" value="1"/>
</dbReference>
<dbReference type="InterPro" id="IPR003711">
    <property type="entry name" value="CarD-like/TRCF_RID"/>
</dbReference>
<dbReference type="InterPro" id="IPR036101">
    <property type="entry name" value="CarD-like/TRCF_RID_sf"/>
</dbReference>
<comment type="similarity">
    <text evidence="9">In the N-terminal section; belongs to the UvrB family.</text>
</comment>